<evidence type="ECO:0000256" key="11">
    <source>
        <dbReference type="ARBA" id="ARBA00022982"/>
    </source>
</evidence>
<keyword evidence="6 16" id="KW-0812">Transmembrane</keyword>
<keyword evidence="5 16" id="KW-0679">Respiratory chain</keyword>
<dbReference type="InterPro" id="IPR045187">
    <property type="entry name" value="CcO_II"/>
</dbReference>
<feature type="domain" description="Cytochrome oxidase subunit II copper A binding" evidence="18">
    <location>
        <begin position="92"/>
        <end position="225"/>
    </location>
</feature>
<keyword evidence="10" id="KW-1278">Translocase</keyword>
<name>A0A6B7FNY4_9VEST</name>
<evidence type="ECO:0000313" key="20">
    <source>
        <dbReference type="EMBL" id="QBC73158.1"/>
    </source>
</evidence>
<dbReference type="InterPro" id="IPR002429">
    <property type="entry name" value="CcO_II-like_C"/>
</dbReference>
<evidence type="ECO:0000256" key="10">
    <source>
        <dbReference type="ARBA" id="ARBA00022967"/>
    </source>
</evidence>
<dbReference type="Pfam" id="PF02790">
    <property type="entry name" value="COX2_TM"/>
    <property type="match status" value="1"/>
</dbReference>
<keyword evidence="13 16" id="KW-0186">Copper</keyword>
<evidence type="ECO:0000256" key="16">
    <source>
        <dbReference type="RuleBase" id="RU000457"/>
    </source>
</evidence>
<keyword evidence="11 16" id="KW-0249">Electron transport</keyword>
<evidence type="ECO:0000256" key="3">
    <source>
        <dbReference type="ARBA" id="ARBA00015946"/>
    </source>
</evidence>
<dbReference type="SUPFAM" id="SSF81464">
    <property type="entry name" value="Cytochrome c oxidase subunit II-like, transmembrane region"/>
    <property type="match status" value="1"/>
</dbReference>
<evidence type="ECO:0000256" key="2">
    <source>
        <dbReference type="ARBA" id="ARBA00007866"/>
    </source>
</evidence>
<evidence type="ECO:0000256" key="5">
    <source>
        <dbReference type="ARBA" id="ARBA00022660"/>
    </source>
</evidence>
<comment type="function">
    <text evidence="16">Component of the cytochrome c oxidase, the last enzyme in the mitochondrial electron transport chain which drives oxidative phosphorylation. The respiratory chain contains 3 multisubunit complexes succinate dehydrogenase (complex II, CII), ubiquinol-cytochrome c oxidoreductase (cytochrome b-c1 complex, complex III, CIII) and cytochrome c oxidase (complex IV, CIV), that cooperate to transfer electrons derived from NADH and succinate to molecular oxygen, creating an electrochemical gradient over the inner membrane that drives transmembrane transport and the ATP synthase. Cytochrome c oxidase is the component of the respiratory chain that catalyzes the reduction of oxygen to water. Electrons originating from reduced cytochrome c in the intermembrane space (IMS) are transferred via the dinuclear copper A center (CU(A)) of subunit 2 and heme A of subunit 1 to the active site in subunit 1, a binuclear center (BNC) formed by heme A3 and copper B (CU(B)). The BNC reduces molecular oxygen to 2 water molecules using 4 electrons from cytochrome c in the IMS and 4 protons from the mitochondrial matrix.</text>
</comment>
<dbReference type="Gene3D" id="2.60.40.420">
    <property type="entry name" value="Cupredoxins - blue copper proteins"/>
    <property type="match status" value="1"/>
</dbReference>
<evidence type="ECO:0000259" key="19">
    <source>
        <dbReference type="PROSITE" id="PS50999"/>
    </source>
</evidence>
<dbReference type="PROSITE" id="PS50999">
    <property type="entry name" value="COX2_TM"/>
    <property type="match status" value="1"/>
</dbReference>
<evidence type="ECO:0000256" key="7">
    <source>
        <dbReference type="ARBA" id="ARBA00022723"/>
    </source>
</evidence>
<keyword evidence="12 17" id="KW-1133">Transmembrane helix</keyword>
<protein>
    <recommendedName>
        <fullName evidence="3 16">Cytochrome c oxidase subunit 2</fullName>
    </recommendedName>
</protein>
<comment type="cofactor">
    <cofactor evidence="16">
        <name>Cu cation</name>
        <dbReference type="ChEBI" id="CHEBI:23378"/>
    </cofactor>
    <text evidence="16">Binds a copper A center.</text>
</comment>
<dbReference type="InterPro" id="IPR008972">
    <property type="entry name" value="Cupredoxin"/>
</dbReference>
<organism evidence="20">
    <name type="scientific">Calliotropis micraulax</name>
    <dbReference type="NCBI Taxonomy" id="2496602"/>
    <lineage>
        <taxon>Eukaryota</taxon>
        <taxon>Metazoa</taxon>
        <taxon>Spiralia</taxon>
        <taxon>Lophotrochozoa</taxon>
        <taxon>Mollusca</taxon>
        <taxon>Gastropoda</taxon>
        <taxon>Vetigastropoda</taxon>
        <taxon>Seguenziida</taxon>
        <taxon>Seguenzioidea</taxon>
        <taxon>Calliotropidae</taxon>
        <taxon>Calliotropis</taxon>
    </lineage>
</organism>
<dbReference type="FunFam" id="2.60.40.420:FF:000001">
    <property type="entry name" value="Cytochrome c oxidase subunit 2"/>
    <property type="match status" value="1"/>
</dbReference>
<dbReference type="PANTHER" id="PTHR22888">
    <property type="entry name" value="CYTOCHROME C OXIDASE, SUBUNIT II"/>
    <property type="match status" value="1"/>
</dbReference>
<dbReference type="GO" id="GO:0005743">
    <property type="term" value="C:mitochondrial inner membrane"/>
    <property type="evidence" value="ECO:0007669"/>
    <property type="project" value="UniProtKB-SubCell"/>
</dbReference>
<evidence type="ECO:0000256" key="17">
    <source>
        <dbReference type="SAM" id="Phobius"/>
    </source>
</evidence>
<reference evidence="20" key="1">
    <citation type="journal article" date="2019" name="Mol. Phylogenet. Evol.">
        <title>Incorporation of deep-sea and small-sized species provides new insights into gastropods phylogeny.</title>
        <authorList>
            <person name="Lee H."/>
            <person name="Chen W.J."/>
            <person name="Puillandre N."/>
            <person name="Aznar-Cormano L."/>
            <person name="Tsai M.H."/>
            <person name="Samadi S."/>
        </authorList>
    </citation>
    <scope>NUCLEOTIDE SEQUENCE</scope>
</reference>
<keyword evidence="4 16" id="KW-0813">Transport</keyword>
<evidence type="ECO:0000256" key="9">
    <source>
        <dbReference type="ARBA" id="ARBA00022842"/>
    </source>
</evidence>
<comment type="similarity">
    <text evidence="2 16">Belongs to the cytochrome c oxidase subunit 2 family.</text>
</comment>
<dbReference type="InterPro" id="IPR011759">
    <property type="entry name" value="Cyt_c_oxidase_su2_TM_dom"/>
</dbReference>
<dbReference type="SUPFAM" id="SSF49503">
    <property type="entry name" value="Cupredoxins"/>
    <property type="match status" value="1"/>
</dbReference>
<keyword evidence="14 16" id="KW-0472">Membrane</keyword>
<dbReference type="InterPro" id="IPR036257">
    <property type="entry name" value="Cyt_c_oxidase_su2_TM_sf"/>
</dbReference>
<dbReference type="Gene3D" id="1.10.287.90">
    <property type="match status" value="1"/>
</dbReference>
<feature type="transmembrane region" description="Helical" evidence="17">
    <location>
        <begin position="67"/>
        <end position="87"/>
    </location>
</feature>
<dbReference type="GO" id="GO:0016491">
    <property type="term" value="F:oxidoreductase activity"/>
    <property type="evidence" value="ECO:0007669"/>
    <property type="project" value="InterPro"/>
</dbReference>
<dbReference type="GO" id="GO:0004129">
    <property type="term" value="F:cytochrome-c oxidase activity"/>
    <property type="evidence" value="ECO:0007669"/>
    <property type="project" value="UniProtKB-EC"/>
</dbReference>
<dbReference type="PANTHER" id="PTHR22888:SF9">
    <property type="entry name" value="CYTOCHROME C OXIDASE SUBUNIT 2"/>
    <property type="match status" value="1"/>
</dbReference>
<dbReference type="CDD" id="cd13912">
    <property type="entry name" value="CcO_II_C"/>
    <property type="match status" value="1"/>
</dbReference>
<comment type="catalytic activity">
    <reaction evidence="15">
        <text>4 Fe(II)-[cytochrome c] + O2 + 8 H(+)(in) = 4 Fe(III)-[cytochrome c] + 2 H2O + 4 H(+)(out)</text>
        <dbReference type="Rhea" id="RHEA:11436"/>
        <dbReference type="Rhea" id="RHEA-COMP:10350"/>
        <dbReference type="Rhea" id="RHEA-COMP:14399"/>
        <dbReference type="ChEBI" id="CHEBI:15377"/>
        <dbReference type="ChEBI" id="CHEBI:15378"/>
        <dbReference type="ChEBI" id="CHEBI:15379"/>
        <dbReference type="ChEBI" id="CHEBI:29033"/>
        <dbReference type="ChEBI" id="CHEBI:29034"/>
        <dbReference type="EC" id="7.1.1.9"/>
    </reaction>
    <physiologicalReaction direction="left-to-right" evidence="15">
        <dbReference type="Rhea" id="RHEA:11437"/>
    </physiologicalReaction>
</comment>
<geneLocation type="mitochondrion" evidence="20"/>
<dbReference type="PROSITE" id="PS50857">
    <property type="entry name" value="COX2_CUA"/>
    <property type="match status" value="1"/>
</dbReference>
<dbReference type="InterPro" id="IPR014222">
    <property type="entry name" value="Cyt_c_oxidase_su2"/>
</dbReference>
<gene>
    <name evidence="20" type="primary">COX2</name>
</gene>
<evidence type="ECO:0000256" key="4">
    <source>
        <dbReference type="ARBA" id="ARBA00022448"/>
    </source>
</evidence>
<dbReference type="InterPro" id="IPR001505">
    <property type="entry name" value="Copper_CuA"/>
</dbReference>
<evidence type="ECO:0000256" key="13">
    <source>
        <dbReference type="ARBA" id="ARBA00023008"/>
    </source>
</evidence>
<dbReference type="GO" id="GO:0005507">
    <property type="term" value="F:copper ion binding"/>
    <property type="evidence" value="ECO:0007669"/>
    <property type="project" value="InterPro"/>
</dbReference>
<dbReference type="InterPro" id="IPR034210">
    <property type="entry name" value="CcO_II_C"/>
</dbReference>
<sequence length="227" mass="25635">MASWGQLAFQDAASPMMQNIIGFHDHAMMILTLVMSVVTVFFMVFVFSKSLSRYTTDSQKLETFWTLTPAIILVFLAVPSLKLLYLIDDTASPALTIKVIAHQWYWSYQYSDFGALEFDSYMVPLDQMKNGDYRLLEVDNRLVLPTGVHTLALISSADVIHSWAIPSLGVKVDAVPGRVNMTWFFSPLPGVYYGQCSEICGVNHSFMPIVAEFIHPNDFLAWVKEMT</sequence>
<dbReference type="PRINTS" id="PR01166">
    <property type="entry name" value="CYCOXIDASEII"/>
</dbReference>
<dbReference type="PROSITE" id="PS00078">
    <property type="entry name" value="COX2"/>
    <property type="match status" value="1"/>
</dbReference>
<keyword evidence="8 16" id="KW-0999">Mitochondrion inner membrane</keyword>
<keyword evidence="7 16" id="KW-0479">Metal-binding</keyword>
<keyword evidence="16 20" id="KW-0496">Mitochondrion</keyword>
<evidence type="ECO:0000256" key="15">
    <source>
        <dbReference type="ARBA" id="ARBA00049512"/>
    </source>
</evidence>
<dbReference type="AlphaFoldDB" id="A0A6B7FNY4"/>
<dbReference type="EMBL" id="MH837534">
    <property type="protein sequence ID" value="QBC73158.1"/>
    <property type="molecule type" value="Genomic_DNA"/>
</dbReference>
<dbReference type="Pfam" id="PF00116">
    <property type="entry name" value="COX2"/>
    <property type="match status" value="1"/>
</dbReference>
<feature type="transmembrane region" description="Helical" evidence="17">
    <location>
        <begin position="26"/>
        <end position="47"/>
    </location>
</feature>
<proteinExistence type="inferred from homology"/>
<evidence type="ECO:0000256" key="1">
    <source>
        <dbReference type="ARBA" id="ARBA00004448"/>
    </source>
</evidence>
<evidence type="ECO:0000256" key="14">
    <source>
        <dbReference type="ARBA" id="ARBA00023136"/>
    </source>
</evidence>
<comment type="subcellular location">
    <subcellularLocation>
        <location evidence="1 16">Mitochondrion inner membrane</location>
        <topology evidence="1 16">Multi-pass membrane protein</topology>
    </subcellularLocation>
</comment>
<feature type="domain" description="Cytochrome oxidase subunit II transmembrane region profile" evidence="19">
    <location>
        <begin position="1"/>
        <end position="91"/>
    </location>
</feature>
<accession>A0A6B7FNY4</accession>
<dbReference type="NCBIfam" id="TIGR02866">
    <property type="entry name" value="CoxB"/>
    <property type="match status" value="1"/>
</dbReference>
<evidence type="ECO:0000256" key="8">
    <source>
        <dbReference type="ARBA" id="ARBA00022792"/>
    </source>
</evidence>
<keyword evidence="9" id="KW-0460">Magnesium</keyword>
<evidence type="ECO:0000256" key="12">
    <source>
        <dbReference type="ARBA" id="ARBA00022989"/>
    </source>
</evidence>
<evidence type="ECO:0000256" key="6">
    <source>
        <dbReference type="ARBA" id="ARBA00022692"/>
    </source>
</evidence>
<dbReference type="GO" id="GO:0042773">
    <property type="term" value="P:ATP synthesis coupled electron transport"/>
    <property type="evidence" value="ECO:0007669"/>
    <property type="project" value="TreeGrafter"/>
</dbReference>
<evidence type="ECO:0000259" key="18">
    <source>
        <dbReference type="PROSITE" id="PS50857"/>
    </source>
</evidence>